<dbReference type="GO" id="GO:0005634">
    <property type="term" value="C:nucleus"/>
    <property type="evidence" value="ECO:0007669"/>
    <property type="project" value="TreeGrafter"/>
</dbReference>
<organism evidence="3 4">
    <name type="scientific">Cloeon dipterum</name>
    <dbReference type="NCBI Taxonomy" id="197152"/>
    <lineage>
        <taxon>Eukaryota</taxon>
        <taxon>Metazoa</taxon>
        <taxon>Ecdysozoa</taxon>
        <taxon>Arthropoda</taxon>
        <taxon>Hexapoda</taxon>
        <taxon>Insecta</taxon>
        <taxon>Pterygota</taxon>
        <taxon>Palaeoptera</taxon>
        <taxon>Ephemeroptera</taxon>
        <taxon>Pisciforma</taxon>
        <taxon>Baetidae</taxon>
        <taxon>Cloeon</taxon>
    </lineage>
</organism>
<dbReference type="CDD" id="cd00022">
    <property type="entry name" value="BIR"/>
    <property type="match status" value="2"/>
</dbReference>
<evidence type="ECO:0000313" key="3">
    <source>
        <dbReference type="EMBL" id="CAB3360239.1"/>
    </source>
</evidence>
<reference evidence="3 4" key="1">
    <citation type="submission" date="2020-04" db="EMBL/GenBank/DDBJ databases">
        <authorList>
            <person name="Alioto T."/>
            <person name="Alioto T."/>
            <person name="Gomez Garrido J."/>
        </authorList>
    </citation>
    <scope>NUCLEOTIDE SEQUENCE [LARGE SCALE GENOMIC DNA]</scope>
</reference>
<dbReference type="GO" id="GO:0005737">
    <property type="term" value="C:cytoplasm"/>
    <property type="evidence" value="ECO:0007669"/>
    <property type="project" value="TreeGrafter"/>
</dbReference>
<proteinExistence type="predicted"/>
<feature type="domain" description="Peptidase C14 caspase" evidence="2">
    <location>
        <begin position="43"/>
        <end position="260"/>
    </location>
</feature>
<dbReference type="GO" id="GO:0006508">
    <property type="term" value="P:proteolysis"/>
    <property type="evidence" value="ECO:0007669"/>
    <property type="project" value="InterPro"/>
</dbReference>
<dbReference type="SUPFAM" id="SSF57924">
    <property type="entry name" value="Inhibitor of apoptosis (IAP) repeat"/>
    <property type="match status" value="2"/>
</dbReference>
<comment type="caution">
    <text evidence="3">The sequence shown here is derived from an EMBL/GenBank/DDBJ whole genome shotgun (WGS) entry which is preliminary data.</text>
</comment>
<dbReference type="AlphaFoldDB" id="A0A8S1BT09"/>
<dbReference type="PROSITE" id="PS50143">
    <property type="entry name" value="BIR_REPEAT_2"/>
    <property type="match status" value="2"/>
</dbReference>
<dbReference type="GO" id="GO:0051726">
    <property type="term" value="P:regulation of cell cycle"/>
    <property type="evidence" value="ECO:0007669"/>
    <property type="project" value="TreeGrafter"/>
</dbReference>
<feature type="region of interest" description="Disordered" evidence="1">
    <location>
        <begin position="743"/>
        <end position="766"/>
    </location>
</feature>
<dbReference type="EMBL" id="CADEPI010000003">
    <property type="protein sequence ID" value="CAB3360239.1"/>
    <property type="molecule type" value="Genomic_DNA"/>
</dbReference>
<evidence type="ECO:0000256" key="1">
    <source>
        <dbReference type="SAM" id="MobiDB-lite"/>
    </source>
</evidence>
<keyword evidence="4" id="KW-1185">Reference proteome</keyword>
<dbReference type="Proteomes" id="UP000494165">
    <property type="component" value="Unassembled WGS sequence"/>
</dbReference>
<dbReference type="InterPro" id="IPR050784">
    <property type="entry name" value="IAP"/>
</dbReference>
<accession>A0A8S1BT09</accession>
<dbReference type="InterPro" id="IPR001370">
    <property type="entry name" value="BIR_rpt"/>
</dbReference>
<protein>
    <recommendedName>
        <fullName evidence="2">Peptidase C14 caspase domain-containing protein</fullName>
    </recommendedName>
</protein>
<dbReference type="PROSITE" id="PS01282">
    <property type="entry name" value="BIR_REPEAT_1"/>
    <property type="match status" value="1"/>
</dbReference>
<name>A0A8S1BT09_9INSE</name>
<dbReference type="SUPFAM" id="SSF52129">
    <property type="entry name" value="Caspase-like"/>
    <property type="match status" value="1"/>
</dbReference>
<dbReference type="GO" id="GO:0004197">
    <property type="term" value="F:cysteine-type endopeptidase activity"/>
    <property type="evidence" value="ECO:0007669"/>
    <property type="project" value="InterPro"/>
</dbReference>
<dbReference type="PANTHER" id="PTHR10044:SF139">
    <property type="entry name" value="DEATH-ASSOCIATED INHIBITOR OF APOPTOSIS 2"/>
    <property type="match status" value="1"/>
</dbReference>
<dbReference type="SMART" id="SM00238">
    <property type="entry name" value="BIR"/>
    <property type="match status" value="2"/>
</dbReference>
<dbReference type="InterPro" id="IPR029030">
    <property type="entry name" value="Caspase-like_dom_sf"/>
</dbReference>
<dbReference type="Gene3D" id="1.10.1170.10">
    <property type="entry name" value="Inhibitor Of Apoptosis Protein (2mihbC-IAP-1), Chain A"/>
    <property type="match status" value="2"/>
</dbReference>
<dbReference type="Pfam" id="PF00656">
    <property type="entry name" value="Peptidase_C14"/>
    <property type="match status" value="1"/>
</dbReference>
<dbReference type="Pfam" id="PF00653">
    <property type="entry name" value="BIR"/>
    <property type="match status" value="2"/>
</dbReference>
<dbReference type="InterPro" id="IPR011600">
    <property type="entry name" value="Pept_C14_caspase"/>
</dbReference>
<feature type="compositionally biased region" description="Polar residues" evidence="1">
    <location>
        <begin position="749"/>
        <end position="766"/>
    </location>
</feature>
<gene>
    <name evidence="3" type="ORF">CLODIP_2_CD08888</name>
</gene>
<evidence type="ECO:0000313" key="4">
    <source>
        <dbReference type="Proteomes" id="UP000494165"/>
    </source>
</evidence>
<evidence type="ECO:0000259" key="2">
    <source>
        <dbReference type="Pfam" id="PF00656"/>
    </source>
</evidence>
<dbReference type="OrthoDB" id="5855668at2759"/>
<dbReference type="Gene3D" id="3.40.50.1460">
    <property type="match status" value="1"/>
</dbReference>
<dbReference type="PANTHER" id="PTHR10044">
    <property type="entry name" value="INHIBITOR OF APOPTOSIS"/>
    <property type="match status" value="1"/>
</dbReference>
<sequence>MNSSGENPDWTFQKGNFKDETVDHANFGILRRTMDGATDNVFVLVVHNNKTRKNCKDCAADVQNLRKTLEEKRNYKFRVLSSPKKEDLFSLLSDQEKLLQCFNSEDHVPSVFVIFFLNHGCDDKGNNFILEDIFASLSNLKSFSNCLKVCVLNSFQNELNSLPSESIEDGQISKSPFELDSDTKSMKNFIAFCTTSVVLTANDENNDGLGSTIVNAICEILDNLDISMELLQFLTLIQGKIRCEETNAVTPKIRVFSKTEKFIIRPLPRKDEAVSCLLANKPEKSLEHLHVNSNLHKREMSAGAAIRSRWACIIYRKMSKQVRRLNKMILEKLNFNTMMDEWRNDILETYSGPEVDLVMACLFCSVDKQNENQEICLKMDHQEHSIPIANTIHQLDGGLQTKVIGKPKICILINQNVESSGTALVKEMAIRVTNHSGWLVLVIDECHTEQLIHLLQGDTLQRGKSLHELIAPLLVKGVSNTENVPMKSYHVPNFRYEAARLFSLLQKKNWSYVTPLDLAKNGFYYSGDDDNCRCAFCNLEVRGWEAGDTAHGEHTRWNPNCLFLKNIHNIDNVIIGQEEAAASKPGHLKGISDPFLTTESLSECLGSHLLQKETSSTNTTVRNLNLMLWSTSKHPNFASLLKRTETFKNYWPLSMAQTGHELARAGFYYTGSGDMVICFHCGIGLKDWDREDDPFKQHVKWSSACQFLLMIISASATTYNQTQHAPGRLQIAALMDELLSRTPRDNRSRSVITTSRPQCNSKAPNT</sequence>